<proteinExistence type="predicted"/>
<protein>
    <submittedName>
        <fullName evidence="1">Uncharacterized protein</fullName>
    </submittedName>
</protein>
<sequence>MPVHSNMQPQLNNSHDRIRDMCCGKCEWLSPTLLRKVDVEHFIKLFLKPMWMIPRLPPRVDPTVVSEPMVRRRVELTPCIESLPDKGGQAASSMEQCGLRRYKCRMKKASA</sequence>
<accession>A0A392MKG6</accession>
<evidence type="ECO:0000313" key="1">
    <source>
        <dbReference type="EMBL" id="MCH88002.1"/>
    </source>
</evidence>
<evidence type="ECO:0000313" key="2">
    <source>
        <dbReference type="Proteomes" id="UP000265520"/>
    </source>
</evidence>
<name>A0A392MKG6_9FABA</name>
<dbReference type="EMBL" id="LXQA010013314">
    <property type="protein sequence ID" value="MCH88002.1"/>
    <property type="molecule type" value="Genomic_DNA"/>
</dbReference>
<gene>
    <name evidence="1" type="ORF">A2U01_0008883</name>
</gene>
<reference evidence="1 2" key="1">
    <citation type="journal article" date="2018" name="Front. Plant Sci.">
        <title>Red Clover (Trifolium pratense) and Zigzag Clover (T. medium) - A Picture of Genomic Similarities and Differences.</title>
        <authorList>
            <person name="Dluhosova J."/>
            <person name="Istvanek J."/>
            <person name="Nedelnik J."/>
            <person name="Repkova J."/>
        </authorList>
    </citation>
    <scope>NUCLEOTIDE SEQUENCE [LARGE SCALE GENOMIC DNA]</scope>
    <source>
        <strain evidence="2">cv. 10/8</strain>
        <tissue evidence="1">Leaf</tissue>
    </source>
</reference>
<comment type="caution">
    <text evidence="1">The sequence shown here is derived from an EMBL/GenBank/DDBJ whole genome shotgun (WGS) entry which is preliminary data.</text>
</comment>
<organism evidence="1 2">
    <name type="scientific">Trifolium medium</name>
    <dbReference type="NCBI Taxonomy" id="97028"/>
    <lineage>
        <taxon>Eukaryota</taxon>
        <taxon>Viridiplantae</taxon>
        <taxon>Streptophyta</taxon>
        <taxon>Embryophyta</taxon>
        <taxon>Tracheophyta</taxon>
        <taxon>Spermatophyta</taxon>
        <taxon>Magnoliopsida</taxon>
        <taxon>eudicotyledons</taxon>
        <taxon>Gunneridae</taxon>
        <taxon>Pentapetalae</taxon>
        <taxon>rosids</taxon>
        <taxon>fabids</taxon>
        <taxon>Fabales</taxon>
        <taxon>Fabaceae</taxon>
        <taxon>Papilionoideae</taxon>
        <taxon>50 kb inversion clade</taxon>
        <taxon>NPAAA clade</taxon>
        <taxon>Hologalegina</taxon>
        <taxon>IRL clade</taxon>
        <taxon>Trifolieae</taxon>
        <taxon>Trifolium</taxon>
    </lineage>
</organism>
<dbReference type="Proteomes" id="UP000265520">
    <property type="component" value="Unassembled WGS sequence"/>
</dbReference>
<keyword evidence="2" id="KW-1185">Reference proteome</keyword>
<dbReference type="AlphaFoldDB" id="A0A392MKG6"/>